<dbReference type="RefSeq" id="WP_181609954.1">
    <property type="nucleotide sequence ID" value="NZ_BAABAM010000012.1"/>
</dbReference>
<evidence type="ECO:0000313" key="1">
    <source>
        <dbReference type="EMBL" id="MBA2891216.1"/>
    </source>
</evidence>
<accession>A0A7W0CHD0</accession>
<evidence type="ECO:0000313" key="2">
    <source>
        <dbReference type="Proteomes" id="UP000530928"/>
    </source>
</evidence>
<comment type="caution">
    <text evidence="1">The sequence shown here is derived from an EMBL/GenBank/DDBJ whole genome shotgun (WGS) entry which is preliminary data.</text>
</comment>
<proteinExistence type="predicted"/>
<sequence length="340" mass="36942">MDTLPRRTVARALLAVQTYDLSVLVADAADGALVTLDGLPPMPDPRLLGLSGDGTLLLLSATKTIVYEPRRAVMRLPATPPPWPYVEEILARDPTARIEPDHTLTFSSAIGRMPDLRLCLLDLPTGEPRWLEFPQVPAGRSLAGLSPDGGTVAIAWASEDEDEFSTVSVDLVDVASGTRRHLWTSSTYMWSSTHPISWSPDGRRLAATLSWFDDESDDDWDTVIVLDTATGELLQRADFSAQYGWPSAAEVCLHGRESDYVLNVETGATTPITFRWLDNQSSGGIITAADGRIVMRRGFNHAPSAYLHTDTTGGDIRPLLTSQEDFVAMFTAAGFLGLSA</sequence>
<organism evidence="1 2">
    <name type="scientific">Nonomuraea soli</name>
    <dbReference type="NCBI Taxonomy" id="1032476"/>
    <lineage>
        <taxon>Bacteria</taxon>
        <taxon>Bacillati</taxon>
        <taxon>Actinomycetota</taxon>
        <taxon>Actinomycetes</taxon>
        <taxon>Streptosporangiales</taxon>
        <taxon>Streptosporangiaceae</taxon>
        <taxon>Nonomuraea</taxon>
    </lineage>
</organism>
<keyword evidence="2" id="KW-1185">Reference proteome</keyword>
<name>A0A7W0CHD0_9ACTN</name>
<dbReference type="Proteomes" id="UP000530928">
    <property type="component" value="Unassembled WGS sequence"/>
</dbReference>
<dbReference type="InterPro" id="IPR011042">
    <property type="entry name" value="6-blade_b-propeller_TolB-like"/>
</dbReference>
<dbReference type="SUPFAM" id="SSF82171">
    <property type="entry name" value="DPP6 N-terminal domain-like"/>
    <property type="match status" value="1"/>
</dbReference>
<dbReference type="Gene3D" id="2.120.10.30">
    <property type="entry name" value="TolB, C-terminal domain"/>
    <property type="match status" value="1"/>
</dbReference>
<dbReference type="AlphaFoldDB" id="A0A7W0CHD0"/>
<reference evidence="1 2" key="1">
    <citation type="submission" date="2020-07" db="EMBL/GenBank/DDBJ databases">
        <title>Genomic Encyclopedia of Type Strains, Phase IV (KMG-IV): sequencing the most valuable type-strain genomes for metagenomic binning, comparative biology and taxonomic classification.</title>
        <authorList>
            <person name="Goeker M."/>
        </authorList>
    </citation>
    <scope>NUCLEOTIDE SEQUENCE [LARGE SCALE GENOMIC DNA]</scope>
    <source>
        <strain evidence="1 2">DSM 45533</strain>
    </source>
</reference>
<evidence type="ECO:0008006" key="3">
    <source>
        <dbReference type="Google" id="ProtNLM"/>
    </source>
</evidence>
<gene>
    <name evidence="1" type="ORF">HNR30_002557</name>
</gene>
<protein>
    <recommendedName>
        <fullName evidence="3">WD40 repeat domain-containing protein</fullName>
    </recommendedName>
</protein>
<dbReference type="EMBL" id="JACDUR010000002">
    <property type="protein sequence ID" value="MBA2891216.1"/>
    <property type="molecule type" value="Genomic_DNA"/>
</dbReference>